<feature type="signal peptide" evidence="3">
    <location>
        <begin position="1"/>
        <end position="21"/>
    </location>
</feature>
<keyword evidence="2" id="KW-0812">Transmembrane</keyword>
<evidence type="ECO:0000256" key="2">
    <source>
        <dbReference type="SAM" id="Phobius"/>
    </source>
</evidence>
<name>A0A7S4D594_HETAK</name>
<gene>
    <name evidence="4" type="ORF">HAKA00212_LOCUS8234</name>
</gene>
<feature type="chain" id="PRO_5030943694" evidence="3">
    <location>
        <begin position="22"/>
        <end position="149"/>
    </location>
</feature>
<protein>
    <submittedName>
        <fullName evidence="4">Uncharacterized protein</fullName>
    </submittedName>
</protein>
<sequence>MNNFLFVAICFMVVFAGSTSALQAALPSSLTAGGRGFRQTNVLFSSGNDELEKAKKLAEQAAALRAEADAMEAEKKASMPAAAPAPAPAPAAMEEELPRVEISSAMKEKLRRELEAQGANPNKAAANPILIISGVIAVLVILAGGGIFY</sequence>
<reference evidence="4" key="1">
    <citation type="submission" date="2021-01" db="EMBL/GenBank/DDBJ databases">
        <authorList>
            <person name="Corre E."/>
            <person name="Pelletier E."/>
            <person name="Niang G."/>
            <person name="Scheremetjew M."/>
            <person name="Finn R."/>
            <person name="Kale V."/>
            <person name="Holt S."/>
            <person name="Cochrane G."/>
            <person name="Meng A."/>
            <person name="Brown T."/>
            <person name="Cohen L."/>
        </authorList>
    </citation>
    <scope>NUCLEOTIDE SEQUENCE</scope>
    <source>
        <strain evidence="4">CCMP3107</strain>
    </source>
</reference>
<evidence type="ECO:0000313" key="4">
    <source>
        <dbReference type="EMBL" id="CAE0629551.1"/>
    </source>
</evidence>
<keyword evidence="2" id="KW-0472">Membrane</keyword>
<proteinExistence type="predicted"/>
<accession>A0A7S4D594</accession>
<feature type="transmembrane region" description="Helical" evidence="2">
    <location>
        <begin position="129"/>
        <end position="148"/>
    </location>
</feature>
<dbReference type="AlphaFoldDB" id="A0A7S4D594"/>
<evidence type="ECO:0000256" key="3">
    <source>
        <dbReference type="SAM" id="SignalP"/>
    </source>
</evidence>
<evidence type="ECO:0000256" key="1">
    <source>
        <dbReference type="SAM" id="MobiDB-lite"/>
    </source>
</evidence>
<feature type="region of interest" description="Disordered" evidence="1">
    <location>
        <begin position="69"/>
        <end position="90"/>
    </location>
</feature>
<organism evidence="4">
    <name type="scientific">Heterosigma akashiwo</name>
    <name type="common">Chromophytic alga</name>
    <name type="synonym">Heterosigma carterae</name>
    <dbReference type="NCBI Taxonomy" id="2829"/>
    <lineage>
        <taxon>Eukaryota</taxon>
        <taxon>Sar</taxon>
        <taxon>Stramenopiles</taxon>
        <taxon>Ochrophyta</taxon>
        <taxon>Raphidophyceae</taxon>
        <taxon>Chattonellales</taxon>
        <taxon>Chattonellaceae</taxon>
        <taxon>Heterosigma</taxon>
    </lineage>
</organism>
<dbReference type="EMBL" id="HBIU01017701">
    <property type="protein sequence ID" value="CAE0629551.1"/>
    <property type="molecule type" value="Transcribed_RNA"/>
</dbReference>
<keyword evidence="3" id="KW-0732">Signal</keyword>
<keyword evidence="2" id="KW-1133">Transmembrane helix</keyword>